<proteinExistence type="predicted"/>
<dbReference type="RefSeq" id="WP_158358810.1">
    <property type="nucleotide sequence ID" value="NZ_JAOQJF010000017.1"/>
</dbReference>
<sequence length="225" mass="25797">MKKMIMVLVFVLLCGCGREHVQEVIETQTFAPELAIYYESLGEIAENSEAIVKGKTVEIEYFVVENGIIWTKQNFFVEESLLGDIDVGQNINIYRMGGSISLQDYIGSYPEVVQKEMQERYKKYNNEDLIKQVFNDAGDIEIGQNEVVFLTKCRVFSDDENDYWRVGAEMGELLGSISDISKSHILSQSNSLLSDDMKIKEENEKYSGYMGEYSLKQIRELIETK</sequence>
<protein>
    <submittedName>
        <fullName evidence="1">Uncharacterized protein</fullName>
    </submittedName>
</protein>
<accession>A0ABT2V134</accession>
<evidence type="ECO:0000313" key="1">
    <source>
        <dbReference type="EMBL" id="MCU6800151.1"/>
    </source>
</evidence>
<dbReference type="Proteomes" id="UP001652395">
    <property type="component" value="Unassembled WGS sequence"/>
</dbReference>
<keyword evidence="2" id="KW-1185">Reference proteome</keyword>
<reference evidence="1 2" key="1">
    <citation type="journal article" date="2021" name="ISME Commun">
        <title>Automated analysis of genomic sequences facilitates high-throughput and comprehensive description of bacteria.</title>
        <authorList>
            <person name="Hitch T.C.A."/>
        </authorList>
    </citation>
    <scope>NUCLEOTIDE SEQUENCE [LARGE SCALE GENOMIC DNA]</scope>
    <source>
        <strain evidence="2">f_CCE</strain>
    </source>
</reference>
<evidence type="ECO:0000313" key="2">
    <source>
        <dbReference type="Proteomes" id="UP001652395"/>
    </source>
</evidence>
<organism evidence="1 2">
    <name type="scientific">Alitiscatomonas aceti</name>
    <dbReference type="NCBI Taxonomy" id="2981724"/>
    <lineage>
        <taxon>Bacteria</taxon>
        <taxon>Bacillati</taxon>
        <taxon>Bacillota</taxon>
        <taxon>Clostridia</taxon>
        <taxon>Lachnospirales</taxon>
        <taxon>Lachnospiraceae</taxon>
        <taxon>Alitiscatomonas</taxon>
    </lineage>
</organism>
<gene>
    <name evidence="1" type="ORF">OCV69_09445</name>
</gene>
<name>A0ABT2V134_9FIRM</name>
<comment type="caution">
    <text evidence="1">The sequence shown here is derived from an EMBL/GenBank/DDBJ whole genome shotgun (WGS) entry which is preliminary data.</text>
</comment>
<dbReference type="EMBL" id="JAOQJF010000017">
    <property type="protein sequence ID" value="MCU6800151.1"/>
    <property type="molecule type" value="Genomic_DNA"/>
</dbReference>
<dbReference type="PROSITE" id="PS51257">
    <property type="entry name" value="PROKAR_LIPOPROTEIN"/>
    <property type="match status" value="1"/>
</dbReference>